<sequence>MRRQAAAAPPPPEGTPFALVARSGQALRLAAVERDAARHGLAPGMTLADARARCPDLVTLPHDPAGDAALLNTLAGAMHALTPSVTPDPPDGLLLDISGCAHLFGSEARMASQAAEIAGLSTLHALAGNPAAARALVRHGTPAQRRAEDVAALPVVALDLGEQATTALRRAGLKRLGDLVTRPASALAARFGESVVLRLRQMTGDVAAPLAPRVAEAPIAAEAHFAEPIARTDDVLDVAEDLLRQVAMQMEQRRLGGRRFALTLHRSDGARRVLAVETGQPTRDPPLVVRLLRERIESLADPIDPGFGFDAITLAVTRAEPLGARQSRLDRAEDAQDTVQALIDRLGVRLGQDAVLRLAPADRHIPERAQAWMPAMERNGSVSFPSSALPRPLLLFDPPQGIEVIAGVPDGPPLRLRWRGTVHEVVHAEGPERIAPEWWRQREGHRGTGAPRTTRDYYRIEDSRGRRLWVFRRGLYGGETVPAWYVHGLFA</sequence>
<comment type="catalytic activity">
    <reaction evidence="6">
        <text>DNA(n) + a 2'-deoxyribonucleoside 5'-triphosphate = DNA(n+1) + diphosphate</text>
        <dbReference type="Rhea" id="RHEA:22508"/>
        <dbReference type="Rhea" id="RHEA-COMP:17339"/>
        <dbReference type="Rhea" id="RHEA-COMP:17340"/>
        <dbReference type="ChEBI" id="CHEBI:33019"/>
        <dbReference type="ChEBI" id="CHEBI:61560"/>
        <dbReference type="ChEBI" id="CHEBI:173112"/>
        <dbReference type="EC" id="2.7.7.7"/>
    </reaction>
</comment>
<evidence type="ECO:0000313" key="10">
    <source>
        <dbReference type="Proteomes" id="UP001595683"/>
    </source>
</evidence>
<name>A0ABV7V148_9SPHN</name>
<dbReference type="PANTHER" id="PTHR35369">
    <property type="entry name" value="BLR3025 PROTEIN-RELATED"/>
    <property type="match status" value="1"/>
</dbReference>
<feature type="domain" description="DNA polymerase Y-family little finger" evidence="8">
    <location>
        <begin position="219"/>
        <end position="327"/>
    </location>
</feature>
<keyword evidence="10" id="KW-1185">Reference proteome</keyword>
<dbReference type="InterPro" id="IPR043502">
    <property type="entry name" value="DNA/RNA_pol_sf"/>
</dbReference>
<dbReference type="Pfam" id="PF11799">
    <property type="entry name" value="IMS_C"/>
    <property type="match status" value="1"/>
</dbReference>
<dbReference type="InterPro" id="IPR050356">
    <property type="entry name" value="SulA_CellDiv_inhibitor"/>
</dbReference>
<dbReference type="CDD" id="cd03468">
    <property type="entry name" value="PolY_like"/>
    <property type="match status" value="1"/>
</dbReference>
<dbReference type="Proteomes" id="UP001595683">
    <property type="component" value="Unassembled WGS sequence"/>
</dbReference>
<evidence type="ECO:0000259" key="8">
    <source>
        <dbReference type="Pfam" id="PF11799"/>
    </source>
</evidence>
<dbReference type="PANTHER" id="PTHR35369:SF2">
    <property type="entry name" value="BLR3025 PROTEIN"/>
    <property type="match status" value="1"/>
</dbReference>
<evidence type="ECO:0000259" key="7">
    <source>
        <dbReference type="Pfam" id="PF00817"/>
    </source>
</evidence>
<dbReference type="InterPro" id="IPR043128">
    <property type="entry name" value="Rev_trsase/Diguanyl_cyclase"/>
</dbReference>
<evidence type="ECO:0000256" key="6">
    <source>
        <dbReference type="ARBA" id="ARBA00049244"/>
    </source>
</evidence>
<gene>
    <name evidence="9" type="ORF">ACFOOT_06795</name>
</gene>
<organism evidence="9 10">
    <name type="scientific">Novosphingobium pokkalii</name>
    <dbReference type="NCBI Taxonomy" id="1770194"/>
    <lineage>
        <taxon>Bacteria</taxon>
        <taxon>Pseudomonadati</taxon>
        <taxon>Pseudomonadota</taxon>
        <taxon>Alphaproteobacteria</taxon>
        <taxon>Sphingomonadales</taxon>
        <taxon>Sphingomonadaceae</taxon>
        <taxon>Novosphingobium</taxon>
    </lineage>
</organism>
<dbReference type="InterPro" id="IPR001126">
    <property type="entry name" value="UmuC"/>
</dbReference>
<comment type="subunit">
    <text evidence="2">Monomer.</text>
</comment>
<comment type="function">
    <text evidence="5">Poorly processive, error-prone DNA polymerase involved in untargeted mutagenesis. Copies undamaged DNA at stalled replication forks, which arise in vivo from mismatched or misaligned primer ends. These misaligned primers can be extended by PolIV. Exhibits no 3'-5' exonuclease (proofreading) activity. May be involved in translesional synthesis, in conjunction with the beta clamp from PolIII.</text>
</comment>
<evidence type="ECO:0000256" key="4">
    <source>
        <dbReference type="ARBA" id="ARBA00022763"/>
    </source>
</evidence>
<dbReference type="EC" id="2.7.7.7" evidence="3"/>
<dbReference type="Pfam" id="PF00817">
    <property type="entry name" value="IMS"/>
    <property type="match status" value="1"/>
</dbReference>
<evidence type="ECO:0000256" key="5">
    <source>
        <dbReference type="ARBA" id="ARBA00025589"/>
    </source>
</evidence>
<accession>A0ABV7V148</accession>
<evidence type="ECO:0000256" key="1">
    <source>
        <dbReference type="ARBA" id="ARBA00010945"/>
    </source>
</evidence>
<evidence type="ECO:0000313" key="9">
    <source>
        <dbReference type="EMBL" id="MFC3671124.1"/>
    </source>
</evidence>
<dbReference type="SUPFAM" id="SSF56672">
    <property type="entry name" value="DNA/RNA polymerases"/>
    <property type="match status" value="1"/>
</dbReference>
<dbReference type="InterPro" id="IPR017961">
    <property type="entry name" value="DNA_pol_Y-fam_little_finger"/>
</dbReference>
<proteinExistence type="inferred from homology"/>
<reference evidence="10" key="1">
    <citation type="journal article" date="2019" name="Int. J. Syst. Evol. Microbiol.">
        <title>The Global Catalogue of Microorganisms (GCM) 10K type strain sequencing project: providing services to taxonomists for standard genome sequencing and annotation.</title>
        <authorList>
            <consortium name="The Broad Institute Genomics Platform"/>
            <consortium name="The Broad Institute Genome Sequencing Center for Infectious Disease"/>
            <person name="Wu L."/>
            <person name="Ma J."/>
        </authorList>
    </citation>
    <scope>NUCLEOTIDE SEQUENCE [LARGE SCALE GENOMIC DNA]</scope>
    <source>
        <strain evidence="10">KCTC 42224</strain>
    </source>
</reference>
<evidence type="ECO:0000256" key="3">
    <source>
        <dbReference type="ARBA" id="ARBA00012417"/>
    </source>
</evidence>
<feature type="domain" description="UmuC" evidence="7">
    <location>
        <begin position="16"/>
        <end position="130"/>
    </location>
</feature>
<comment type="similarity">
    <text evidence="1">Belongs to the DNA polymerase type-Y family.</text>
</comment>
<protein>
    <recommendedName>
        <fullName evidence="3">DNA-directed DNA polymerase</fullName>
        <ecNumber evidence="3">2.7.7.7</ecNumber>
    </recommendedName>
</protein>
<dbReference type="RefSeq" id="WP_268249410.1">
    <property type="nucleotide sequence ID" value="NZ_BMZP01000001.1"/>
</dbReference>
<dbReference type="Gene3D" id="3.30.70.270">
    <property type="match status" value="1"/>
</dbReference>
<dbReference type="Gene3D" id="3.40.1170.60">
    <property type="match status" value="1"/>
</dbReference>
<evidence type="ECO:0000256" key="2">
    <source>
        <dbReference type="ARBA" id="ARBA00011245"/>
    </source>
</evidence>
<keyword evidence="4" id="KW-0227">DNA damage</keyword>
<dbReference type="EMBL" id="JBHRYE010000011">
    <property type="protein sequence ID" value="MFC3671124.1"/>
    <property type="molecule type" value="Genomic_DNA"/>
</dbReference>
<comment type="caution">
    <text evidence="9">The sequence shown here is derived from an EMBL/GenBank/DDBJ whole genome shotgun (WGS) entry which is preliminary data.</text>
</comment>